<dbReference type="InterPro" id="IPR032305">
    <property type="entry name" value="GTP-bd_M"/>
</dbReference>
<dbReference type="Gene3D" id="6.10.250.2860">
    <property type="match status" value="1"/>
</dbReference>
<comment type="caution">
    <text evidence="10">The sequence shown here is derived from an EMBL/GenBank/DDBJ whole genome shotgun (WGS) entry which is preliminary data.</text>
</comment>
<dbReference type="PRINTS" id="PR00326">
    <property type="entry name" value="GTP1OBG"/>
</dbReference>
<feature type="binding site" evidence="6">
    <location>
        <begin position="224"/>
        <end position="231"/>
    </location>
    <ligand>
        <name>GTP</name>
        <dbReference type="ChEBI" id="CHEBI:37565"/>
    </ligand>
</feature>
<feature type="binding site" evidence="7">
    <location>
        <position position="231"/>
    </location>
    <ligand>
        <name>Mg(2+)</name>
        <dbReference type="ChEBI" id="CHEBI:18420"/>
    </ligand>
</feature>
<accession>A0A9X3ZHC2</accession>
<dbReference type="GO" id="GO:0003924">
    <property type="term" value="F:GTPase activity"/>
    <property type="evidence" value="ECO:0007669"/>
    <property type="project" value="UniProtKB-UniRule"/>
</dbReference>
<dbReference type="RefSeq" id="WP_267993060.1">
    <property type="nucleotide sequence ID" value="NZ_JAPJZI010000001.1"/>
</dbReference>
<feature type="binding site" evidence="6">
    <location>
        <begin position="271"/>
        <end position="274"/>
    </location>
    <ligand>
        <name>GTP</name>
        <dbReference type="ChEBI" id="CHEBI:37565"/>
    </ligand>
</feature>
<dbReference type="Pfam" id="PF01926">
    <property type="entry name" value="MMR_HSR1"/>
    <property type="match status" value="1"/>
</dbReference>
<sequence>MQHSDERDGRGDTTRALVIVPVLKSSSGKAAGDEMSRLSRGGDTRLAEAVGLAEAIDLEVAHAGVIALNSVRPATLIGTGKVDEIAGLLISLDAGLVVVDHPLTPVQQRNLEKAWKAKVIDRTGLILEIFGRRASTREGVLQVELAHLNYQKGRLVRSWTHLERQRGGAGFMGGPGETQIEADRRILQEKIVRLERELEQVRRTRHLHRSKRKKVPHPVVALVGYTNAGKSTLFNRITGADVLAEDMLFATLDPTLRRMSLPHGRMVILSDTVGFISDLPTHLVAAFRATLEEVLEADLILHVRDMADPDNQVHSADVMRILDELGVNRPGERSTDIIEVWNKIDLLAEADIEAMERSAETGVKVAAVSAETGRGIDGLLSLIEETLSGTVTLKSIELASGELSHMAWLYDHAQVRGRTDNEDGSVSLDIEITEYDLAEFERRKAAGK</sequence>
<dbReference type="InterPro" id="IPR027417">
    <property type="entry name" value="P-loop_NTPase"/>
</dbReference>
<dbReference type="Pfam" id="PF19275">
    <property type="entry name" value="HflX_C"/>
    <property type="match status" value="1"/>
</dbReference>
<dbReference type="GO" id="GO:0043022">
    <property type="term" value="F:ribosome binding"/>
    <property type="evidence" value="ECO:0007669"/>
    <property type="project" value="TreeGrafter"/>
</dbReference>
<keyword evidence="11" id="KW-1185">Reference proteome</keyword>
<evidence type="ECO:0000256" key="4">
    <source>
        <dbReference type="ARBA" id="ARBA00023134"/>
    </source>
</evidence>
<feature type="coiled-coil region" evidence="8">
    <location>
        <begin position="177"/>
        <end position="211"/>
    </location>
</feature>
<feature type="binding site" evidence="6">
    <location>
        <begin position="249"/>
        <end position="253"/>
    </location>
    <ligand>
        <name>GTP</name>
        <dbReference type="ChEBI" id="CHEBI:37565"/>
    </ligand>
</feature>
<dbReference type="CDD" id="cd01878">
    <property type="entry name" value="HflX"/>
    <property type="match status" value="1"/>
</dbReference>
<dbReference type="SUPFAM" id="SSF52540">
    <property type="entry name" value="P-loop containing nucleoside triphosphate hydrolases"/>
    <property type="match status" value="1"/>
</dbReference>
<evidence type="ECO:0000313" key="10">
    <source>
        <dbReference type="EMBL" id="MDA5398546.1"/>
    </source>
</evidence>
<dbReference type="HAMAP" id="MF_00900">
    <property type="entry name" value="GTPase_HflX"/>
    <property type="match status" value="1"/>
</dbReference>
<keyword evidence="1 7" id="KW-0479">Metal-binding</keyword>
<dbReference type="InterPro" id="IPR025121">
    <property type="entry name" value="GTPase_HflX_N"/>
</dbReference>
<dbReference type="Proteomes" id="UP001151234">
    <property type="component" value="Unassembled WGS sequence"/>
</dbReference>
<keyword evidence="2 5" id="KW-0547">Nucleotide-binding</keyword>
<evidence type="ECO:0000313" key="11">
    <source>
        <dbReference type="Proteomes" id="UP001151234"/>
    </source>
</evidence>
<dbReference type="InterPro" id="IPR042108">
    <property type="entry name" value="GTPase_HflX_N_sf"/>
</dbReference>
<protein>
    <recommendedName>
        <fullName evidence="5">GTPase HflX</fullName>
    </recommendedName>
    <alternativeName>
        <fullName evidence="5">GTP-binding protein HflX</fullName>
    </alternativeName>
</protein>
<reference evidence="10" key="1">
    <citation type="submission" date="2022-11" db="EMBL/GenBank/DDBJ databases">
        <title>Draft genome sequence of Hoeflea poritis E7-10 and Hoeflea prorocentri PM5-8, separated from scleractinian coral Porites lutea and marine dinoflagellate.</title>
        <authorList>
            <person name="Zhang G."/>
            <person name="Wei Q."/>
            <person name="Cai L."/>
        </authorList>
    </citation>
    <scope>NUCLEOTIDE SEQUENCE</scope>
    <source>
        <strain evidence="10">PM5-8</strain>
    </source>
</reference>
<evidence type="ECO:0000256" key="5">
    <source>
        <dbReference type="HAMAP-Rule" id="MF_00900"/>
    </source>
</evidence>
<evidence type="ECO:0000256" key="7">
    <source>
        <dbReference type="PIRSR" id="PIRSR006809-2"/>
    </source>
</evidence>
<evidence type="ECO:0000256" key="8">
    <source>
        <dbReference type="SAM" id="Coils"/>
    </source>
</evidence>
<evidence type="ECO:0000256" key="2">
    <source>
        <dbReference type="ARBA" id="ARBA00022741"/>
    </source>
</evidence>
<gene>
    <name evidence="5 10" type="primary">hflX</name>
    <name evidence="10" type="ORF">OQ273_08185</name>
</gene>
<keyword evidence="4 5" id="KW-0342">GTP-binding</keyword>
<comment type="similarity">
    <text evidence="5">Belongs to the TRAFAC class OBG-HflX-like GTPase superfamily. HflX GTPase family.</text>
</comment>
<dbReference type="Pfam" id="PF16360">
    <property type="entry name" value="GTP-bdg_M"/>
    <property type="match status" value="1"/>
</dbReference>
<dbReference type="InterPro" id="IPR045498">
    <property type="entry name" value="HflX_C"/>
</dbReference>
<comment type="function">
    <text evidence="5">GTPase that associates with the 50S ribosomal subunit and may have a role during protein synthesis or ribosome biogenesis.</text>
</comment>
<feature type="binding site" evidence="7">
    <location>
        <position position="251"/>
    </location>
    <ligand>
        <name>Mg(2+)</name>
        <dbReference type="ChEBI" id="CHEBI:18420"/>
    </ligand>
</feature>
<dbReference type="GO" id="GO:0005525">
    <property type="term" value="F:GTP binding"/>
    <property type="evidence" value="ECO:0007669"/>
    <property type="project" value="UniProtKB-UniRule"/>
</dbReference>
<comment type="cofactor">
    <cofactor evidence="7">
        <name>Mg(2+)</name>
        <dbReference type="ChEBI" id="CHEBI:18420"/>
    </cofactor>
</comment>
<evidence type="ECO:0000256" key="6">
    <source>
        <dbReference type="PIRSR" id="PIRSR006809-1"/>
    </source>
</evidence>
<dbReference type="InterPro" id="IPR030394">
    <property type="entry name" value="G_HFLX_dom"/>
</dbReference>
<dbReference type="Gene3D" id="3.40.50.300">
    <property type="entry name" value="P-loop containing nucleotide triphosphate hydrolases"/>
    <property type="match status" value="1"/>
</dbReference>
<proteinExistence type="inferred from homology"/>
<keyword evidence="5" id="KW-0963">Cytoplasm</keyword>
<dbReference type="Pfam" id="PF13167">
    <property type="entry name" value="GTP-bdg_N"/>
    <property type="match status" value="1"/>
</dbReference>
<organism evidence="10 11">
    <name type="scientific">Hoeflea prorocentri</name>
    <dbReference type="NCBI Taxonomy" id="1922333"/>
    <lineage>
        <taxon>Bacteria</taxon>
        <taxon>Pseudomonadati</taxon>
        <taxon>Pseudomonadota</taxon>
        <taxon>Alphaproteobacteria</taxon>
        <taxon>Hyphomicrobiales</taxon>
        <taxon>Rhizobiaceae</taxon>
        <taxon>Hoeflea</taxon>
    </lineage>
</organism>
<comment type="subcellular location">
    <subcellularLocation>
        <location evidence="5">Cytoplasm</location>
    </subcellularLocation>
    <text evidence="5">May associate with membranes.</text>
</comment>
<dbReference type="PANTHER" id="PTHR10229">
    <property type="entry name" value="GTP-BINDING PROTEIN HFLX"/>
    <property type="match status" value="1"/>
</dbReference>
<feature type="domain" description="Hflx-type G" evidence="9">
    <location>
        <begin position="218"/>
        <end position="391"/>
    </location>
</feature>
<keyword evidence="3 7" id="KW-0460">Magnesium</keyword>
<dbReference type="PANTHER" id="PTHR10229:SF0">
    <property type="entry name" value="GTP-BINDING PROTEIN 6-RELATED"/>
    <property type="match status" value="1"/>
</dbReference>
<name>A0A9X3ZHC2_9HYPH</name>
<evidence type="ECO:0000256" key="1">
    <source>
        <dbReference type="ARBA" id="ARBA00022723"/>
    </source>
</evidence>
<evidence type="ECO:0000256" key="3">
    <source>
        <dbReference type="ARBA" id="ARBA00022842"/>
    </source>
</evidence>
<dbReference type="Gene3D" id="3.40.50.11060">
    <property type="entry name" value="GTPase HflX, N-terminal domain"/>
    <property type="match status" value="1"/>
</dbReference>
<dbReference type="NCBIfam" id="TIGR03156">
    <property type="entry name" value="GTP_HflX"/>
    <property type="match status" value="1"/>
</dbReference>
<dbReference type="PROSITE" id="PS51705">
    <property type="entry name" value="G_HFLX"/>
    <property type="match status" value="1"/>
</dbReference>
<keyword evidence="8" id="KW-0175">Coiled coil</keyword>
<dbReference type="PIRSF" id="PIRSF006809">
    <property type="entry name" value="GTP-binding_hflX_prd"/>
    <property type="match status" value="1"/>
</dbReference>
<dbReference type="InterPro" id="IPR006073">
    <property type="entry name" value="GTP-bd"/>
</dbReference>
<dbReference type="AlphaFoldDB" id="A0A9X3ZHC2"/>
<feature type="binding site" evidence="6">
    <location>
        <begin position="342"/>
        <end position="345"/>
    </location>
    <ligand>
        <name>GTP</name>
        <dbReference type="ChEBI" id="CHEBI:37565"/>
    </ligand>
</feature>
<dbReference type="GO" id="GO:0046872">
    <property type="term" value="F:metal ion binding"/>
    <property type="evidence" value="ECO:0007669"/>
    <property type="project" value="UniProtKB-KW"/>
</dbReference>
<dbReference type="GO" id="GO:0005737">
    <property type="term" value="C:cytoplasm"/>
    <property type="evidence" value="ECO:0007669"/>
    <property type="project" value="UniProtKB-SubCell"/>
</dbReference>
<dbReference type="InterPro" id="IPR016496">
    <property type="entry name" value="GTPase_HflX"/>
</dbReference>
<evidence type="ECO:0000259" key="9">
    <source>
        <dbReference type="PROSITE" id="PS51705"/>
    </source>
</evidence>
<comment type="subunit">
    <text evidence="5">Monomer. Associates with the 50S ribosomal subunit.</text>
</comment>
<dbReference type="EMBL" id="JAPJZI010000001">
    <property type="protein sequence ID" value="MDA5398546.1"/>
    <property type="molecule type" value="Genomic_DNA"/>
</dbReference>